<gene>
    <name evidence="1" type="ORF">AVDCRST_MAG02-4586</name>
</gene>
<reference evidence="1" key="1">
    <citation type="submission" date="2020-02" db="EMBL/GenBank/DDBJ databases">
        <authorList>
            <person name="Meier V. D."/>
        </authorList>
    </citation>
    <scope>NUCLEOTIDE SEQUENCE</scope>
    <source>
        <strain evidence="1">AVDCRST_MAG02</strain>
    </source>
</reference>
<dbReference type="AlphaFoldDB" id="A0A6J4RWD9"/>
<dbReference type="InterPro" id="IPR008972">
    <property type="entry name" value="Cupredoxin"/>
</dbReference>
<protein>
    <recommendedName>
        <fullName evidence="2">EfeO-type cupredoxin-like domain-containing protein</fullName>
    </recommendedName>
</protein>
<name>A0A6J4RWD9_9ACTN</name>
<evidence type="ECO:0000313" key="1">
    <source>
        <dbReference type="EMBL" id="CAA9477506.1"/>
    </source>
</evidence>
<proteinExistence type="predicted"/>
<sequence>MVVRSLGALVVALVVLVGLFLVLRPESHAAGPRERTFKVSVEDGEMVPRELRVGEGDRVTVRVEAGEPVELHLHGYGIEWGAGPEEGAAVSFGAGLTGRFGIEDHRSGEDLGVLVVGPR</sequence>
<dbReference type="EMBL" id="CADCVH010000118">
    <property type="protein sequence ID" value="CAA9477506.1"/>
    <property type="molecule type" value="Genomic_DNA"/>
</dbReference>
<evidence type="ECO:0008006" key="2">
    <source>
        <dbReference type="Google" id="ProtNLM"/>
    </source>
</evidence>
<organism evidence="1">
    <name type="scientific">uncultured Rubrobacteraceae bacterium</name>
    <dbReference type="NCBI Taxonomy" id="349277"/>
    <lineage>
        <taxon>Bacteria</taxon>
        <taxon>Bacillati</taxon>
        <taxon>Actinomycetota</taxon>
        <taxon>Rubrobacteria</taxon>
        <taxon>Rubrobacterales</taxon>
        <taxon>Rubrobacteraceae</taxon>
        <taxon>environmental samples</taxon>
    </lineage>
</organism>
<dbReference type="Gene3D" id="2.60.40.420">
    <property type="entry name" value="Cupredoxins - blue copper proteins"/>
    <property type="match status" value="1"/>
</dbReference>
<dbReference type="SUPFAM" id="SSF49503">
    <property type="entry name" value="Cupredoxins"/>
    <property type="match status" value="1"/>
</dbReference>
<accession>A0A6J4RWD9</accession>